<dbReference type="Proteomes" id="UP000275394">
    <property type="component" value="Unassembled WGS sequence"/>
</dbReference>
<dbReference type="SUPFAM" id="SSF52540">
    <property type="entry name" value="P-loop containing nucleoside triphosphate hydrolases"/>
    <property type="match status" value="1"/>
</dbReference>
<dbReference type="OrthoDB" id="5638848at2"/>
<keyword evidence="3" id="KW-1185">Reference proteome</keyword>
<evidence type="ECO:0000313" key="3">
    <source>
        <dbReference type="Proteomes" id="UP000275394"/>
    </source>
</evidence>
<gene>
    <name evidence="2" type="ORF">EDC56_1958</name>
</gene>
<protein>
    <submittedName>
        <fullName evidence="2">Putative ATPase</fullName>
    </submittedName>
</protein>
<accession>A0A3N2DP20</accession>
<evidence type="ECO:0000259" key="1">
    <source>
        <dbReference type="Pfam" id="PF13521"/>
    </source>
</evidence>
<sequence>MMVNTMPITVLTGPPCSGKSTLCNALHKAGYNVVEESALAVIRSLCQRLGITEQHQWQQQNPLAFHQLILEQQVCSERQALQRKPSSTRILDRSRLDILAYLRLAQCRPSKEFLRLAHAQQYDQVLFLEALPRFIDRHDSGRTEDKDSQSRIADQLQLVYQEQGYHLNYLPASSPRRRLEQALAVINQFTADSPLAAAVGNSLRIPPPRHC</sequence>
<dbReference type="InterPro" id="IPR027417">
    <property type="entry name" value="P-loop_NTPase"/>
</dbReference>
<reference evidence="2 3" key="1">
    <citation type="submission" date="2018-11" db="EMBL/GenBank/DDBJ databases">
        <title>Genomic Encyclopedia of Type Strains, Phase IV (KMG-IV): sequencing the most valuable type-strain genomes for metagenomic binning, comparative biology and taxonomic classification.</title>
        <authorList>
            <person name="Goeker M."/>
        </authorList>
    </citation>
    <scope>NUCLEOTIDE SEQUENCE [LARGE SCALE GENOMIC DNA]</scope>
    <source>
        <strain evidence="2 3">DSM 100316</strain>
    </source>
</reference>
<proteinExistence type="predicted"/>
<dbReference type="EMBL" id="RKHR01000004">
    <property type="protein sequence ID" value="ROS01516.1"/>
    <property type="molecule type" value="Genomic_DNA"/>
</dbReference>
<organism evidence="2 3">
    <name type="scientific">Sinobacterium caligoides</name>
    <dbReference type="NCBI Taxonomy" id="933926"/>
    <lineage>
        <taxon>Bacteria</taxon>
        <taxon>Pseudomonadati</taxon>
        <taxon>Pseudomonadota</taxon>
        <taxon>Gammaproteobacteria</taxon>
        <taxon>Cellvibrionales</taxon>
        <taxon>Spongiibacteraceae</taxon>
        <taxon>Sinobacterium</taxon>
    </lineage>
</organism>
<dbReference type="Pfam" id="PF13521">
    <property type="entry name" value="AAA_28"/>
    <property type="match status" value="1"/>
</dbReference>
<comment type="caution">
    <text evidence="2">The sequence shown here is derived from an EMBL/GenBank/DDBJ whole genome shotgun (WGS) entry which is preliminary data.</text>
</comment>
<feature type="domain" description="NadR/Ttd14 AAA" evidence="1">
    <location>
        <begin position="10"/>
        <end position="175"/>
    </location>
</feature>
<dbReference type="AlphaFoldDB" id="A0A3N2DP20"/>
<dbReference type="InterPro" id="IPR038727">
    <property type="entry name" value="NadR/Ttd14_AAA_dom"/>
</dbReference>
<evidence type="ECO:0000313" key="2">
    <source>
        <dbReference type="EMBL" id="ROS01516.1"/>
    </source>
</evidence>
<dbReference type="Gene3D" id="3.40.50.300">
    <property type="entry name" value="P-loop containing nucleotide triphosphate hydrolases"/>
    <property type="match status" value="1"/>
</dbReference>
<name>A0A3N2DP20_9GAMM</name>